<evidence type="ECO:0000256" key="1">
    <source>
        <dbReference type="SAM" id="MobiDB-lite"/>
    </source>
</evidence>
<dbReference type="SUPFAM" id="SSF53335">
    <property type="entry name" value="S-adenosyl-L-methionine-dependent methyltransferases"/>
    <property type="match status" value="1"/>
</dbReference>
<feature type="domain" description="Methyltransferase" evidence="2">
    <location>
        <begin position="77"/>
        <end position="179"/>
    </location>
</feature>
<dbReference type="InterPro" id="IPR029063">
    <property type="entry name" value="SAM-dependent_MTases_sf"/>
</dbReference>
<gene>
    <name evidence="3" type="ORF">KY5_7589c</name>
</gene>
<dbReference type="Pfam" id="PF13649">
    <property type="entry name" value="Methyltransf_25"/>
    <property type="match status" value="1"/>
</dbReference>
<feature type="region of interest" description="Disordered" evidence="1">
    <location>
        <begin position="1"/>
        <end position="24"/>
    </location>
</feature>
<proteinExistence type="predicted"/>
<sequence>MPRKSEAPPLPRLIPSARTDPSSITKDFVNHSDLRAKAPSLAAGMAAADHSPDIQLSQTHHRAALVASWHIAPGSTVLELGCGQGDMTAVLAEAVGPEGRVVAIDVAEPSYGAPVTLGKSAARLASGPLGPRIDFRFGTDVLDPSVDFPESTFDHVVLAHCSWYFTSLGELRDTLARVRPWARRLWFAEWDLTPASDDQLAHLLAALIQGQAEAAGSPGQGNVRTPFSREGLLRLLPEAGWTADGSRPVDTEDLQDGDWEIAACLDLVGTEERLAALPEAVRQLVLSQADVLRAIAKPRGNRALPAYAVTAR</sequence>
<evidence type="ECO:0000313" key="3">
    <source>
        <dbReference type="EMBL" id="ATL32607.1"/>
    </source>
</evidence>
<dbReference type="Proteomes" id="UP000221011">
    <property type="component" value="Chromosome"/>
</dbReference>
<name>A0A291QM51_9ACTN</name>
<protein>
    <recommendedName>
        <fullName evidence="2">Methyltransferase domain-containing protein</fullName>
    </recommendedName>
</protein>
<evidence type="ECO:0000313" key="4">
    <source>
        <dbReference type="Proteomes" id="UP000221011"/>
    </source>
</evidence>
<dbReference type="CDD" id="cd02440">
    <property type="entry name" value="AdoMet_MTases"/>
    <property type="match status" value="1"/>
</dbReference>
<dbReference type="InterPro" id="IPR041698">
    <property type="entry name" value="Methyltransf_25"/>
</dbReference>
<evidence type="ECO:0000259" key="2">
    <source>
        <dbReference type="Pfam" id="PF13649"/>
    </source>
</evidence>
<accession>A0A291QM51</accession>
<keyword evidence="4" id="KW-1185">Reference proteome</keyword>
<dbReference type="GO" id="GO:0008168">
    <property type="term" value="F:methyltransferase activity"/>
    <property type="evidence" value="ECO:0007669"/>
    <property type="project" value="UniProtKB-ARBA"/>
</dbReference>
<dbReference type="Gene3D" id="3.40.50.150">
    <property type="entry name" value="Vaccinia Virus protein VP39"/>
    <property type="match status" value="1"/>
</dbReference>
<dbReference type="KEGG" id="sfk:KY5_7589c"/>
<dbReference type="AlphaFoldDB" id="A0A291QM51"/>
<reference evidence="3 4" key="1">
    <citation type="submission" date="2017-08" db="EMBL/GenBank/DDBJ databases">
        <title>Complete Genome Sequence of Streptomyces formicae KY5, the formicamycin producer.</title>
        <authorList>
            <person name="Holmes N.A."/>
            <person name="Devine R."/>
            <person name="Qin Z."/>
            <person name="Seipke R.F."/>
            <person name="Wilkinson B."/>
            <person name="Hutchings M.I."/>
        </authorList>
    </citation>
    <scope>NUCLEOTIDE SEQUENCE [LARGE SCALE GENOMIC DNA]</scope>
    <source>
        <strain evidence="3 4">KY5</strain>
    </source>
</reference>
<dbReference type="EMBL" id="CP022685">
    <property type="protein sequence ID" value="ATL32607.1"/>
    <property type="molecule type" value="Genomic_DNA"/>
</dbReference>
<organism evidence="3 4">
    <name type="scientific">Streptomyces formicae</name>
    <dbReference type="NCBI Taxonomy" id="1616117"/>
    <lineage>
        <taxon>Bacteria</taxon>
        <taxon>Bacillati</taxon>
        <taxon>Actinomycetota</taxon>
        <taxon>Actinomycetes</taxon>
        <taxon>Kitasatosporales</taxon>
        <taxon>Streptomycetaceae</taxon>
        <taxon>Streptomyces</taxon>
    </lineage>
</organism>